<gene>
    <name evidence="1" type="ORF">CCMP2556_LOCUS54966</name>
</gene>
<dbReference type="Gene3D" id="3.40.50.720">
    <property type="entry name" value="NAD(P)-binding Rossmann-like Domain"/>
    <property type="match status" value="1"/>
</dbReference>
<keyword evidence="2" id="KW-1185">Reference proteome</keyword>
<dbReference type="SUPFAM" id="SSF51735">
    <property type="entry name" value="NAD(P)-binding Rossmann-fold domains"/>
    <property type="match status" value="1"/>
</dbReference>
<dbReference type="Pfam" id="PF00106">
    <property type="entry name" value="adh_short"/>
    <property type="match status" value="1"/>
</dbReference>
<dbReference type="PANTHER" id="PTHR44147:SF2">
    <property type="entry name" value="DEHYDROGENASE_REDUCTASE SDR FAMILY MEMBER 1"/>
    <property type="match status" value="1"/>
</dbReference>
<dbReference type="InterPro" id="IPR002347">
    <property type="entry name" value="SDR_fam"/>
</dbReference>
<proteinExistence type="predicted"/>
<organism evidence="1 2">
    <name type="scientific">Durusdinium trenchii</name>
    <dbReference type="NCBI Taxonomy" id="1381693"/>
    <lineage>
        <taxon>Eukaryota</taxon>
        <taxon>Sar</taxon>
        <taxon>Alveolata</taxon>
        <taxon>Dinophyceae</taxon>
        <taxon>Suessiales</taxon>
        <taxon>Symbiodiniaceae</taxon>
        <taxon>Durusdinium</taxon>
    </lineage>
</organism>
<dbReference type="PANTHER" id="PTHR44147">
    <property type="entry name" value="DEHYDROGENASE/REDUCTASE SDR FAMILY MEMBER 1"/>
    <property type="match status" value="1"/>
</dbReference>
<dbReference type="Proteomes" id="UP001642484">
    <property type="component" value="Unassembled WGS sequence"/>
</dbReference>
<reference evidence="1 2" key="1">
    <citation type="submission" date="2024-02" db="EMBL/GenBank/DDBJ databases">
        <authorList>
            <person name="Chen Y."/>
            <person name="Shah S."/>
            <person name="Dougan E. K."/>
            <person name="Thang M."/>
            <person name="Chan C."/>
        </authorList>
    </citation>
    <scope>NUCLEOTIDE SEQUENCE [LARGE SCALE GENOMIC DNA]</scope>
</reference>
<dbReference type="EMBL" id="CAXAMN010028805">
    <property type="protein sequence ID" value="CAK9117704.1"/>
    <property type="molecule type" value="Genomic_DNA"/>
</dbReference>
<evidence type="ECO:0000313" key="2">
    <source>
        <dbReference type="Proteomes" id="UP001642484"/>
    </source>
</evidence>
<protein>
    <submittedName>
        <fullName evidence="1">Uncharacterized protein</fullName>
    </submittedName>
</protein>
<dbReference type="PRINTS" id="PR00081">
    <property type="entry name" value="GDHRDH"/>
</dbReference>
<evidence type="ECO:0000313" key="1">
    <source>
        <dbReference type="EMBL" id="CAK9117704.1"/>
    </source>
</evidence>
<name>A0ABP0SZS2_9DINO</name>
<accession>A0ABP0SZS2</accession>
<sequence length="175" mass="18604">MTFQRGVVSALLIAAVVSWLFRSRFRPENLQPDLKGKVAVVTGGSRGIGKGIAVALGEAGATVYITGRSLKKSSPPDTNKTDTEGSLEETCKLVTEAGGECIPLAVDNTDDRKVQGFLNEITKKHGHISVLVNNAFSGVSYMEKHVGEPFWQKGSGRVADITGSWVQSGPCTAEL</sequence>
<dbReference type="InterPro" id="IPR036291">
    <property type="entry name" value="NAD(P)-bd_dom_sf"/>
</dbReference>
<comment type="caution">
    <text evidence="1">The sequence shown here is derived from an EMBL/GenBank/DDBJ whole genome shotgun (WGS) entry which is preliminary data.</text>
</comment>